<dbReference type="PANTHER" id="PTHR43155:SF2">
    <property type="entry name" value="CYCLIC DI-GMP PHOSPHODIESTERASE PA4108"/>
    <property type="match status" value="1"/>
</dbReference>
<evidence type="ECO:0000313" key="3">
    <source>
        <dbReference type="Proteomes" id="UP001254848"/>
    </source>
</evidence>
<dbReference type="Pfam" id="PF13487">
    <property type="entry name" value="HD_5"/>
    <property type="match status" value="1"/>
</dbReference>
<reference evidence="2 3" key="1">
    <citation type="submission" date="2023-07" db="EMBL/GenBank/DDBJ databases">
        <title>The novel representative of Negativicutes class, Anaeroselena agilis gen. nov. sp. nov.</title>
        <authorList>
            <person name="Prokofeva M.I."/>
            <person name="Elcheninov A.G."/>
            <person name="Klyukina A."/>
            <person name="Kublanov I.V."/>
            <person name="Frolov E.N."/>
            <person name="Podosokorskaya O.A."/>
        </authorList>
    </citation>
    <scope>NUCLEOTIDE SEQUENCE [LARGE SCALE GENOMIC DNA]</scope>
    <source>
        <strain evidence="2 3">4137-cl</strain>
    </source>
</reference>
<evidence type="ECO:0000259" key="1">
    <source>
        <dbReference type="PROSITE" id="PS51832"/>
    </source>
</evidence>
<comment type="caution">
    <text evidence="2">The sequence shown here is derived from an EMBL/GenBank/DDBJ whole genome shotgun (WGS) entry which is preliminary data.</text>
</comment>
<dbReference type="Proteomes" id="UP001254848">
    <property type="component" value="Unassembled WGS sequence"/>
</dbReference>
<dbReference type="PROSITE" id="PS51832">
    <property type="entry name" value="HD_GYP"/>
    <property type="match status" value="1"/>
</dbReference>
<keyword evidence="3" id="KW-1185">Reference proteome</keyword>
<accession>A0ABU3P1M4</accession>
<proteinExistence type="predicted"/>
<protein>
    <submittedName>
        <fullName evidence="2">HD domain-containing protein</fullName>
    </submittedName>
</protein>
<dbReference type="CDD" id="cd00077">
    <property type="entry name" value="HDc"/>
    <property type="match status" value="1"/>
</dbReference>
<dbReference type="InterPro" id="IPR003607">
    <property type="entry name" value="HD/PDEase_dom"/>
</dbReference>
<dbReference type="EMBL" id="JAUOZS010000001">
    <property type="protein sequence ID" value="MDT8902944.1"/>
    <property type="molecule type" value="Genomic_DNA"/>
</dbReference>
<dbReference type="PANTHER" id="PTHR43155">
    <property type="entry name" value="CYCLIC DI-GMP PHOSPHODIESTERASE PA4108-RELATED"/>
    <property type="match status" value="1"/>
</dbReference>
<name>A0ABU3P1M4_9FIRM</name>
<gene>
    <name evidence="2" type="ORF">Q4T40_17005</name>
</gene>
<dbReference type="SMART" id="SM00471">
    <property type="entry name" value="HDc"/>
    <property type="match status" value="1"/>
</dbReference>
<dbReference type="Gene3D" id="1.10.3210.10">
    <property type="entry name" value="Hypothetical protein af1432"/>
    <property type="match status" value="1"/>
</dbReference>
<organism evidence="2 3">
    <name type="scientific">Anaeroselena agilis</name>
    <dbReference type="NCBI Taxonomy" id="3063788"/>
    <lineage>
        <taxon>Bacteria</taxon>
        <taxon>Bacillati</taxon>
        <taxon>Bacillota</taxon>
        <taxon>Negativicutes</taxon>
        <taxon>Acetonemataceae</taxon>
        <taxon>Anaeroselena</taxon>
    </lineage>
</organism>
<feature type="domain" description="HD-GYP" evidence="1">
    <location>
        <begin position="98"/>
        <end position="304"/>
    </location>
</feature>
<dbReference type="SUPFAM" id="SSF109604">
    <property type="entry name" value="HD-domain/PDEase-like"/>
    <property type="match status" value="1"/>
</dbReference>
<dbReference type="RefSeq" id="WP_413781407.1">
    <property type="nucleotide sequence ID" value="NZ_JAUOZS010000001.1"/>
</dbReference>
<evidence type="ECO:0000313" key="2">
    <source>
        <dbReference type="EMBL" id="MDT8902944.1"/>
    </source>
</evidence>
<sequence>MRSISLDEIQPGMYLSKPLLTTDGKVLLYEGIEIKERYIRYLRNQGLTSLVIGEPVAGTSGKALDDFYDAEHQKQAIGSAREKVRSFRVGRDINLDRVKNIVDDLIERLAHSPEEMIHLLDIRRKEEYIFSHAINTCILSVMTGLAMGYDAVRLNELGLAAILHDIGKIKFSRRLARQFPDRLIRGEREEYRRHPSYAAEILSENKNLSAAIVDACFQHHERWNGSGYPQGLAGDAISEYAQIISIADAYDRLIVGMPHRHPTPVYYAAAILNKAAGEYFAPSVVEKFIRNVAIYPMGKTVRLNNEQSGVILGVSMNNTATPIVRIVSSRDGSYTNQIVELDLRKNPDLFIVDFEDINIYVQAYATHAQIYHPLGRPAQ</sequence>
<dbReference type="InterPro" id="IPR037522">
    <property type="entry name" value="HD_GYP_dom"/>
</dbReference>